<sequence>MTHESARTSPEVSPTVEARLQAVEAQVHALQMGLRQARALFHDAPQAALLVNAQGRIVETNAQATALLGSTAALLQGRPLLNLFPPTAHSACTALLERVFHHRSPEGAELQLVGAGGQVLEVLVAATLHPSEGQEPLCQLMLTDVTAFKAAHQVLLDATQAQERDIQLLTVKLRQLGEEFRNVMLLSEGELSTTLTRAQNFLTLYERQTDLDERRRSLRHAATAVQQTQGLLDSLKQYMQARTIRARPQHVNLTRVLREVLKDTADLRLDRDVQVSHMPLPSVVGDSRVLHIILHEYVANALKFTRVRSQARLHVLVKETDTEHWIGVEDNGVGFNMRQKEQVVDLFSRLHPSELYEGTGLGLAVVRSLCERFGGRAWAEGKVNQGATFWLAWPKTPHSDGITGVS</sequence>
<gene>
    <name evidence="8" type="ORF">DFI_15710</name>
</gene>
<dbReference type="SMART" id="SM00091">
    <property type="entry name" value="PAS"/>
    <property type="match status" value="1"/>
</dbReference>
<dbReference type="Gene3D" id="3.30.450.20">
    <property type="entry name" value="PAS domain"/>
    <property type="match status" value="1"/>
</dbReference>
<dbReference type="Proteomes" id="UP000259030">
    <property type="component" value="Plasmid pDFI1"/>
</dbReference>
<keyword evidence="4" id="KW-0418">Kinase</keyword>
<geneLocation type="plasmid" evidence="9">
    <name>pdfi1</name>
</geneLocation>
<name>A0A221T166_9DEIO</name>
<keyword evidence="3" id="KW-0808">Transferase</keyword>
<evidence type="ECO:0000259" key="6">
    <source>
        <dbReference type="PROSITE" id="PS50109"/>
    </source>
</evidence>
<dbReference type="InterPro" id="IPR035965">
    <property type="entry name" value="PAS-like_dom_sf"/>
</dbReference>
<feature type="domain" description="Histidine kinase" evidence="6">
    <location>
        <begin position="186"/>
        <end position="397"/>
    </location>
</feature>
<dbReference type="PRINTS" id="PR00344">
    <property type="entry name" value="BCTRLSENSOR"/>
</dbReference>
<keyword evidence="5" id="KW-0472">Membrane</keyword>
<protein>
    <recommendedName>
        <fullName evidence="2">histidine kinase</fullName>
        <ecNumber evidence="2">2.7.13.3</ecNumber>
    </recommendedName>
</protein>
<dbReference type="InterPro" id="IPR036890">
    <property type="entry name" value="HATPase_C_sf"/>
</dbReference>
<reference evidence="8 9" key="1">
    <citation type="submission" date="2017-05" db="EMBL/GenBank/DDBJ databases">
        <title>The complete genome sequence of Deinococcus ficus isolated from the rhizosphere of the Ficus religiosa L. in Taiwan.</title>
        <authorList>
            <person name="Wu K.-M."/>
            <person name="Liao T.-L."/>
            <person name="Liu Y.-M."/>
            <person name="Young C.-C."/>
            <person name="Tsai S.-F."/>
        </authorList>
    </citation>
    <scope>NUCLEOTIDE SEQUENCE [LARGE SCALE GENOMIC DNA]</scope>
    <source>
        <strain evidence="8 9">CC-FR2-10</strain>
        <plasmid evidence="9">pdfi1</plasmid>
    </source>
</reference>
<dbReference type="GO" id="GO:0030295">
    <property type="term" value="F:protein kinase activator activity"/>
    <property type="evidence" value="ECO:0007669"/>
    <property type="project" value="TreeGrafter"/>
</dbReference>
<dbReference type="PROSITE" id="PS50109">
    <property type="entry name" value="HIS_KIN"/>
    <property type="match status" value="1"/>
</dbReference>
<proteinExistence type="predicted"/>
<evidence type="ECO:0000256" key="2">
    <source>
        <dbReference type="ARBA" id="ARBA00012438"/>
    </source>
</evidence>
<dbReference type="InterPro" id="IPR000014">
    <property type="entry name" value="PAS"/>
</dbReference>
<dbReference type="InterPro" id="IPR005467">
    <property type="entry name" value="His_kinase_dom"/>
</dbReference>
<dbReference type="GO" id="GO:0000156">
    <property type="term" value="F:phosphorelay response regulator activity"/>
    <property type="evidence" value="ECO:0007669"/>
    <property type="project" value="TreeGrafter"/>
</dbReference>
<dbReference type="CDD" id="cd00130">
    <property type="entry name" value="PAS"/>
    <property type="match status" value="1"/>
</dbReference>
<dbReference type="GO" id="GO:0016020">
    <property type="term" value="C:membrane"/>
    <property type="evidence" value="ECO:0007669"/>
    <property type="project" value="UniProtKB-SubCell"/>
</dbReference>
<keyword evidence="9" id="KW-1185">Reference proteome</keyword>
<dbReference type="InterPro" id="IPR050351">
    <property type="entry name" value="BphY/WalK/GraS-like"/>
</dbReference>
<dbReference type="GO" id="GO:0007234">
    <property type="term" value="P:osmosensory signaling via phosphorelay pathway"/>
    <property type="evidence" value="ECO:0007669"/>
    <property type="project" value="TreeGrafter"/>
</dbReference>
<accession>A0A221T166</accession>
<dbReference type="EMBL" id="CP021082">
    <property type="protein sequence ID" value="ASN82616.1"/>
    <property type="molecule type" value="Genomic_DNA"/>
</dbReference>
<evidence type="ECO:0000256" key="5">
    <source>
        <dbReference type="ARBA" id="ARBA00023136"/>
    </source>
</evidence>
<dbReference type="SUPFAM" id="SSF55874">
    <property type="entry name" value="ATPase domain of HSP90 chaperone/DNA topoisomerase II/histidine kinase"/>
    <property type="match status" value="1"/>
</dbReference>
<dbReference type="NCBIfam" id="TIGR00229">
    <property type="entry name" value="sensory_box"/>
    <property type="match status" value="1"/>
</dbReference>
<dbReference type="EC" id="2.7.13.3" evidence="2"/>
<dbReference type="RefSeq" id="WP_027464241.1">
    <property type="nucleotide sequence ID" value="NZ_CP021082.1"/>
</dbReference>
<organism evidence="8 9">
    <name type="scientific">Deinococcus ficus</name>
    <dbReference type="NCBI Taxonomy" id="317577"/>
    <lineage>
        <taxon>Bacteria</taxon>
        <taxon>Thermotogati</taxon>
        <taxon>Deinococcota</taxon>
        <taxon>Deinococci</taxon>
        <taxon>Deinococcales</taxon>
        <taxon>Deinococcaceae</taxon>
        <taxon>Deinococcus</taxon>
    </lineage>
</organism>
<dbReference type="PANTHER" id="PTHR42878:SF15">
    <property type="entry name" value="BACTERIOPHYTOCHROME"/>
    <property type="match status" value="1"/>
</dbReference>
<dbReference type="InterPro" id="IPR013767">
    <property type="entry name" value="PAS_fold"/>
</dbReference>
<evidence type="ECO:0000259" key="7">
    <source>
        <dbReference type="PROSITE" id="PS50112"/>
    </source>
</evidence>
<dbReference type="InterPro" id="IPR004358">
    <property type="entry name" value="Sig_transdc_His_kin-like_C"/>
</dbReference>
<dbReference type="InterPro" id="IPR003594">
    <property type="entry name" value="HATPase_dom"/>
</dbReference>
<dbReference type="PROSITE" id="PS50112">
    <property type="entry name" value="PAS"/>
    <property type="match status" value="1"/>
</dbReference>
<keyword evidence="8" id="KW-0614">Plasmid</keyword>
<dbReference type="SMART" id="SM00387">
    <property type="entry name" value="HATPase_c"/>
    <property type="match status" value="1"/>
</dbReference>
<evidence type="ECO:0000256" key="3">
    <source>
        <dbReference type="ARBA" id="ARBA00022679"/>
    </source>
</evidence>
<evidence type="ECO:0000256" key="4">
    <source>
        <dbReference type="ARBA" id="ARBA00022777"/>
    </source>
</evidence>
<dbReference type="SUPFAM" id="SSF55785">
    <property type="entry name" value="PYP-like sensor domain (PAS domain)"/>
    <property type="match status" value="1"/>
</dbReference>
<dbReference type="GO" id="GO:0004673">
    <property type="term" value="F:protein histidine kinase activity"/>
    <property type="evidence" value="ECO:0007669"/>
    <property type="project" value="UniProtKB-EC"/>
</dbReference>
<dbReference type="AlphaFoldDB" id="A0A221T166"/>
<evidence type="ECO:0000313" key="9">
    <source>
        <dbReference type="Proteomes" id="UP000259030"/>
    </source>
</evidence>
<dbReference type="Gene3D" id="3.30.565.10">
    <property type="entry name" value="Histidine kinase-like ATPase, C-terminal domain"/>
    <property type="match status" value="1"/>
</dbReference>
<dbReference type="KEGG" id="dfc:DFI_15710"/>
<dbReference type="Pfam" id="PF02518">
    <property type="entry name" value="HATPase_c"/>
    <property type="match status" value="1"/>
</dbReference>
<feature type="domain" description="PAS" evidence="7">
    <location>
        <begin position="33"/>
        <end position="103"/>
    </location>
</feature>
<evidence type="ECO:0000313" key="8">
    <source>
        <dbReference type="EMBL" id="ASN82616.1"/>
    </source>
</evidence>
<dbReference type="Pfam" id="PF00989">
    <property type="entry name" value="PAS"/>
    <property type="match status" value="1"/>
</dbReference>
<comment type="catalytic activity">
    <reaction evidence="1">
        <text>ATP + protein L-histidine = ADP + protein N-phospho-L-histidine.</text>
        <dbReference type="EC" id="2.7.13.3"/>
    </reaction>
</comment>
<dbReference type="GO" id="GO:0006355">
    <property type="term" value="P:regulation of DNA-templated transcription"/>
    <property type="evidence" value="ECO:0007669"/>
    <property type="project" value="InterPro"/>
</dbReference>
<dbReference type="PANTHER" id="PTHR42878">
    <property type="entry name" value="TWO-COMPONENT HISTIDINE KINASE"/>
    <property type="match status" value="1"/>
</dbReference>
<evidence type="ECO:0000256" key="1">
    <source>
        <dbReference type="ARBA" id="ARBA00000085"/>
    </source>
</evidence>